<dbReference type="AlphaFoldDB" id="A0A6A4X278"/>
<comment type="similarity">
    <text evidence="2 11">Belongs to the carbohydrate kinase PfkB family.</text>
</comment>
<dbReference type="GO" id="GO:0005634">
    <property type="term" value="C:nucleus"/>
    <property type="evidence" value="ECO:0007669"/>
    <property type="project" value="UniProtKB-SubCell"/>
</dbReference>
<dbReference type="GO" id="GO:0006144">
    <property type="term" value="P:purine nucleobase metabolic process"/>
    <property type="evidence" value="ECO:0007669"/>
    <property type="project" value="TreeGrafter"/>
</dbReference>
<comment type="function">
    <text evidence="11">ATP dependent phosphorylation of adenosine and other related nucleoside analogs to monophosphate derivatives.</text>
</comment>
<organism evidence="13 14">
    <name type="scientific">Amphibalanus amphitrite</name>
    <name type="common">Striped barnacle</name>
    <name type="synonym">Balanus amphitrite</name>
    <dbReference type="NCBI Taxonomy" id="1232801"/>
    <lineage>
        <taxon>Eukaryota</taxon>
        <taxon>Metazoa</taxon>
        <taxon>Ecdysozoa</taxon>
        <taxon>Arthropoda</taxon>
        <taxon>Crustacea</taxon>
        <taxon>Multicrustacea</taxon>
        <taxon>Cirripedia</taxon>
        <taxon>Thoracica</taxon>
        <taxon>Thoracicalcarea</taxon>
        <taxon>Balanomorpha</taxon>
        <taxon>Balanoidea</taxon>
        <taxon>Balanidae</taxon>
        <taxon>Amphibalaninae</taxon>
        <taxon>Amphibalanus</taxon>
    </lineage>
</organism>
<keyword evidence="14" id="KW-1185">Reference proteome</keyword>
<dbReference type="GO" id="GO:0005829">
    <property type="term" value="C:cytosol"/>
    <property type="evidence" value="ECO:0007669"/>
    <property type="project" value="TreeGrafter"/>
</dbReference>
<evidence type="ECO:0000256" key="1">
    <source>
        <dbReference type="ARBA" id="ARBA00004801"/>
    </source>
</evidence>
<dbReference type="PANTHER" id="PTHR45769:SF3">
    <property type="entry name" value="ADENOSINE KINASE"/>
    <property type="match status" value="1"/>
</dbReference>
<dbReference type="GO" id="GO:0004001">
    <property type="term" value="F:adenosine kinase activity"/>
    <property type="evidence" value="ECO:0007669"/>
    <property type="project" value="UniProtKB-UniRule"/>
</dbReference>
<comment type="pathway">
    <text evidence="1 11">Purine metabolism; AMP biosynthesis via salvage pathway; AMP from adenosine: step 1/1.</text>
</comment>
<dbReference type="PRINTS" id="PR00989">
    <property type="entry name" value="ADENOKINASE"/>
</dbReference>
<keyword evidence="11" id="KW-0539">Nucleus</keyword>
<evidence type="ECO:0000256" key="11">
    <source>
        <dbReference type="RuleBase" id="RU368116"/>
    </source>
</evidence>
<evidence type="ECO:0000256" key="9">
    <source>
        <dbReference type="ARBA" id="ARBA00022842"/>
    </source>
</evidence>
<gene>
    <name evidence="13" type="primary">Adk</name>
    <name evidence="13" type="ORF">FJT64_017610</name>
</gene>
<dbReference type="InterPro" id="IPR002173">
    <property type="entry name" value="Carboh/pur_kinase_PfkB_CS"/>
</dbReference>
<dbReference type="InterPro" id="IPR001805">
    <property type="entry name" value="Adenokinase"/>
</dbReference>
<dbReference type="PANTHER" id="PTHR45769">
    <property type="entry name" value="ADENOSINE KINASE"/>
    <property type="match status" value="1"/>
</dbReference>
<sequence length="346" mass="38141">MSPPELSDGILFGMGNPLLDISAHGDQEFLDKYGMKPDDAILADDKHMPMYDEMVEKYKVNYVAGGATQNTLRTAQWLLDRPNTSTFFGCVGRDATSETLSATARKAGVNVVYQYNDSTPTGRCAVVVTQGGKCRSLCAHLAAANCFTTAHLEDPAHWALVQKAQFYYVSGFFLTVSIDSILEVGRYAAEQNRPFMMNLSAPFLSQFFKEQQMKAFPYVDILFGNESEAETFSTEQKFGTTDIKEIALKAAAMPKVNTKRPRMVVFTQGEHDVIVAEDGKVQTFPVGKVDNVIDTNGAGDAFVGGFLAQYIRGRPLETCIRCGTYAAQVVIQREGCTFPEKPEFTE</sequence>
<dbReference type="Proteomes" id="UP000440578">
    <property type="component" value="Unassembled WGS sequence"/>
</dbReference>
<evidence type="ECO:0000256" key="4">
    <source>
        <dbReference type="ARBA" id="ARBA00022679"/>
    </source>
</evidence>
<feature type="active site" description="Proton acceptor" evidence="10">
    <location>
        <position position="300"/>
    </location>
</feature>
<reference evidence="13 14" key="1">
    <citation type="submission" date="2019-07" db="EMBL/GenBank/DDBJ databases">
        <title>Draft genome assembly of a fouling barnacle, Amphibalanus amphitrite (Darwin, 1854): The first reference genome for Thecostraca.</title>
        <authorList>
            <person name="Kim W."/>
        </authorList>
    </citation>
    <scope>NUCLEOTIDE SEQUENCE [LARGE SCALE GENOMIC DNA]</scope>
    <source>
        <strain evidence="13">SNU_AA5</strain>
        <tissue evidence="13">Soma without cirri and trophi</tissue>
    </source>
</reference>
<dbReference type="PROSITE" id="PS00584">
    <property type="entry name" value="PFKB_KINASES_2"/>
    <property type="match status" value="1"/>
</dbReference>
<dbReference type="InterPro" id="IPR029056">
    <property type="entry name" value="Ribokinase-like"/>
</dbReference>
<accession>A0A6A4X278</accession>
<evidence type="ECO:0000256" key="2">
    <source>
        <dbReference type="ARBA" id="ARBA00010688"/>
    </source>
</evidence>
<comment type="catalytic activity">
    <reaction evidence="11">
        <text>adenosine + ATP = AMP + ADP + H(+)</text>
        <dbReference type="Rhea" id="RHEA:20824"/>
        <dbReference type="ChEBI" id="CHEBI:15378"/>
        <dbReference type="ChEBI" id="CHEBI:16335"/>
        <dbReference type="ChEBI" id="CHEBI:30616"/>
        <dbReference type="ChEBI" id="CHEBI:456215"/>
        <dbReference type="ChEBI" id="CHEBI:456216"/>
        <dbReference type="EC" id="2.7.1.20"/>
    </reaction>
</comment>
<comment type="cofactor">
    <cofactor evidence="11">
        <name>Mg(2+)</name>
        <dbReference type="ChEBI" id="CHEBI:18420"/>
    </cofactor>
    <text evidence="11">Binds 3 Mg(2+) ions per subunit.</text>
</comment>
<dbReference type="GO" id="GO:0005524">
    <property type="term" value="F:ATP binding"/>
    <property type="evidence" value="ECO:0007669"/>
    <property type="project" value="UniProtKB-UniRule"/>
</dbReference>
<evidence type="ECO:0000256" key="8">
    <source>
        <dbReference type="ARBA" id="ARBA00022840"/>
    </source>
</evidence>
<keyword evidence="4 11" id="KW-0808">Transferase</keyword>
<evidence type="ECO:0000256" key="3">
    <source>
        <dbReference type="ARBA" id="ARBA00012119"/>
    </source>
</evidence>
<dbReference type="OrthoDB" id="432447at2759"/>
<evidence type="ECO:0000313" key="13">
    <source>
        <dbReference type="EMBL" id="KAF0311579.1"/>
    </source>
</evidence>
<evidence type="ECO:0000259" key="12">
    <source>
        <dbReference type="Pfam" id="PF00294"/>
    </source>
</evidence>
<comment type="subunit">
    <text evidence="11">Monomer.</text>
</comment>
<evidence type="ECO:0000313" key="14">
    <source>
        <dbReference type="Proteomes" id="UP000440578"/>
    </source>
</evidence>
<comment type="caution">
    <text evidence="13">The sequence shown here is derived from an EMBL/GenBank/DDBJ whole genome shotgun (WGS) entry which is preliminary data.</text>
</comment>
<dbReference type="Gene3D" id="3.30.1110.10">
    <property type="match status" value="1"/>
</dbReference>
<dbReference type="EC" id="2.7.1.20" evidence="3 11"/>
<keyword evidence="7 11" id="KW-0418">Kinase</keyword>
<dbReference type="Gene3D" id="3.40.1190.20">
    <property type="match status" value="1"/>
</dbReference>
<evidence type="ECO:0000256" key="10">
    <source>
        <dbReference type="PIRSR" id="PIRSR601805-1"/>
    </source>
</evidence>
<dbReference type="UniPathway" id="UPA00588">
    <property type="reaction ID" value="UER00659"/>
</dbReference>
<protein>
    <recommendedName>
        <fullName evidence="3 11">Adenosine kinase</fullName>
        <shortName evidence="11">AK</shortName>
        <ecNumber evidence="3 11">2.7.1.20</ecNumber>
    </recommendedName>
    <alternativeName>
        <fullName evidence="11">Adenosine 5'-phosphotransferase</fullName>
    </alternativeName>
</protein>
<evidence type="ECO:0000256" key="6">
    <source>
        <dbReference type="ARBA" id="ARBA00022741"/>
    </source>
</evidence>
<evidence type="ECO:0000256" key="7">
    <source>
        <dbReference type="ARBA" id="ARBA00022777"/>
    </source>
</evidence>
<dbReference type="GO" id="GO:0044209">
    <property type="term" value="P:AMP salvage"/>
    <property type="evidence" value="ECO:0007669"/>
    <property type="project" value="UniProtKB-UniRule"/>
</dbReference>
<keyword evidence="8 11" id="KW-0067">ATP-binding</keyword>
<dbReference type="EMBL" id="VIIS01000228">
    <property type="protein sequence ID" value="KAF0311579.1"/>
    <property type="molecule type" value="Genomic_DNA"/>
</dbReference>
<feature type="domain" description="Carbohydrate kinase PfkB" evidence="12">
    <location>
        <begin position="29"/>
        <end position="339"/>
    </location>
</feature>
<dbReference type="Pfam" id="PF00294">
    <property type="entry name" value="PfkB"/>
    <property type="match status" value="1"/>
</dbReference>
<keyword evidence="6 11" id="KW-0547">Nucleotide-binding</keyword>
<proteinExistence type="inferred from homology"/>
<comment type="subcellular location">
    <subcellularLocation>
        <location evidence="11">Nucleus</location>
    </subcellularLocation>
</comment>
<dbReference type="FunFam" id="3.40.1190.20:FF:000006">
    <property type="entry name" value="Adenosine kinase 2"/>
    <property type="match status" value="1"/>
</dbReference>
<dbReference type="CDD" id="cd01168">
    <property type="entry name" value="adenosine_kinase"/>
    <property type="match status" value="1"/>
</dbReference>
<dbReference type="InterPro" id="IPR011611">
    <property type="entry name" value="PfkB_dom"/>
</dbReference>
<dbReference type="GO" id="GO:0006169">
    <property type="term" value="P:adenosine salvage"/>
    <property type="evidence" value="ECO:0007669"/>
    <property type="project" value="UniProtKB-ARBA"/>
</dbReference>
<keyword evidence="9 11" id="KW-0460">Magnesium</keyword>
<evidence type="ECO:0000256" key="5">
    <source>
        <dbReference type="ARBA" id="ARBA00022726"/>
    </source>
</evidence>
<keyword evidence="5 11" id="KW-0660">Purine salvage</keyword>
<dbReference type="SUPFAM" id="SSF53613">
    <property type="entry name" value="Ribokinase-like"/>
    <property type="match status" value="1"/>
</dbReference>
<dbReference type="FunFam" id="3.30.1110.10:FF:000001">
    <property type="entry name" value="Adenosine kinase a"/>
    <property type="match status" value="1"/>
</dbReference>
<name>A0A6A4X278_AMPAM</name>